<gene>
    <name evidence="6" type="ORF">CVT26_000461</name>
</gene>
<dbReference type="InParanoid" id="A0A409Y2E4"/>
<comment type="caution">
    <text evidence="6">The sequence shown here is derived from an EMBL/GenBank/DDBJ whole genome shotgun (WGS) entry which is preliminary data.</text>
</comment>
<dbReference type="OrthoDB" id="9922773at2759"/>
<keyword evidence="3" id="KW-0862">Zinc</keyword>
<evidence type="ECO:0000256" key="3">
    <source>
        <dbReference type="ARBA" id="ARBA00022833"/>
    </source>
</evidence>
<proteinExistence type="predicted"/>
<dbReference type="PROSITE" id="PS01360">
    <property type="entry name" value="ZF_MYND_1"/>
    <property type="match status" value="1"/>
</dbReference>
<evidence type="ECO:0000313" key="6">
    <source>
        <dbReference type="EMBL" id="PPQ97185.1"/>
    </source>
</evidence>
<name>A0A409Y2E4_9AGAR</name>
<dbReference type="Pfam" id="PF01753">
    <property type="entry name" value="zf-MYND"/>
    <property type="match status" value="1"/>
</dbReference>
<evidence type="ECO:0000256" key="1">
    <source>
        <dbReference type="ARBA" id="ARBA00022723"/>
    </source>
</evidence>
<dbReference type="PROSITE" id="PS50865">
    <property type="entry name" value="ZF_MYND_2"/>
    <property type="match status" value="1"/>
</dbReference>
<dbReference type="EMBL" id="NHYE01001280">
    <property type="protein sequence ID" value="PPQ97185.1"/>
    <property type="molecule type" value="Genomic_DNA"/>
</dbReference>
<organism evidence="6 7">
    <name type="scientific">Gymnopilus dilepis</name>
    <dbReference type="NCBI Taxonomy" id="231916"/>
    <lineage>
        <taxon>Eukaryota</taxon>
        <taxon>Fungi</taxon>
        <taxon>Dikarya</taxon>
        <taxon>Basidiomycota</taxon>
        <taxon>Agaricomycotina</taxon>
        <taxon>Agaricomycetes</taxon>
        <taxon>Agaricomycetidae</taxon>
        <taxon>Agaricales</taxon>
        <taxon>Agaricineae</taxon>
        <taxon>Hymenogastraceae</taxon>
        <taxon>Gymnopilus</taxon>
    </lineage>
</organism>
<dbReference type="Gene3D" id="6.10.140.2220">
    <property type="match status" value="1"/>
</dbReference>
<evidence type="ECO:0000313" key="7">
    <source>
        <dbReference type="Proteomes" id="UP000284706"/>
    </source>
</evidence>
<dbReference type="AlphaFoldDB" id="A0A409Y2E4"/>
<keyword evidence="7" id="KW-1185">Reference proteome</keyword>
<dbReference type="Proteomes" id="UP000284706">
    <property type="component" value="Unassembled WGS sequence"/>
</dbReference>
<evidence type="ECO:0000256" key="4">
    <source>
        <dbReference type="PROSITE-ProRule" id="PRU00134"/>
    </source>
</evidence>
<accession>A0A409Y2E4</accession>
<sequence>MNLRCYYCNIERPKSQMKRCARCLLVTYCSKECQAASWKISHKYNCRIHPAIASPDDPNKPVPKAEHPKKFTDEWINLEVDKALSRWLGLWRSSFCTWTYIALDLANHPADRGITHCMKLVIQPVHFEDDPAKQYELVEASVAKFTDVVADFPEIDTRIDPEDLTRFRFVVVMQNREGEPRRLRLVQWNDLNAHQWRQKDKSKSASLNSNWAQHLAFSLENFSPAKVEEMFGKEKSDQVNRERLLRLGSQLIHASPEDVMDS</sequence>
<evidence type="ECO:0000259" key="5">
    <source>
        <dbReference type="PROSITE" id="PS50865"/>
    </source>
</evidence>
<dbReference type="InterPro" id="IPR002893">
    <property type="entry name" value="Znf_MYND"/>
</dbReference>
<protein>
    <recommendedName>
        <fullName evidence="5">MYND-type domain-containing protein</fullName>
    </recommendedName>
</protein>
<keyword evidence="1" id="KW-0479">Metal-binding</keyword>
<dbReference type="GO" id="GO:0008270">
    <property type="term" value="F:zinc ion binding"/>
    <property type="evidence" value="ECO:0007669"/>
    <property type="project" value="UniProtKB-KW"/>
</dbReference>
<dbReference type="SUPFAM" id="SSF144232">
    <property type="entry name" value="HIT/MYND zinc finger-like"/>
    <property type="match status" value="1"/>
</dbReference>
<feature type="domain" description="MYND-type" evidence="5">
    <location>
        <begin position="5"/>
        <end position="46"/>
    </location>
</feature>
<evidence type="ECO:0000256" key="2">
    <source>
        <dbReference type="ARBA" id="ARBA00022771"/>
    </source>
</evidence>
<keyword evidence="2 4" id="KW-0863">Zinc-finger</keyword>
<reference evidence="6 7" key="1">
    <citation type="journal article" date="2018" name="Evol. Lett.">
        <title>Horizontal gene cluster transfer increased hallucinogenic mushroom diversity.</title>
        <authorList>
            <person name="Reynolds H.T."/>
            <person name="Vijayakumar V."/>
            <person name="Gluck-Thaler E."/>
            <person name="Korotkin H.B."/>
            <person name="Matheny P.B."/>
            <person name="Slot J.C."/>
        </authorList>
    </citation>
    <scope>NUCLEOTIDE SEQUENCE [LARGE SCALE GENOMIC DNA]</scope>
    <source>
        <strain evidence="6 7">SRW20</strain>
    </source>
</reference>